<feature type="transmembrane region" description="Helical" evidence="1">
    <location>
        <begin position="47"/>
        <end position="70"/>
    </location>
</feature>
<keyword evidence="1" id="KW-0812">Transmembrane</keyword>
<gene>
    <name evidence="2" type="ORF">DH2020_036270</name>
</gene>
<keyword evidence="1" id="KW-1133">Transmembrane helix</keyword>
<evidence type="ECO:0008006" key="4">
    <source>
        <dbReference type="Google" id="ProtNLM"/>
    </source>
</evidence>
<organism evidence="2 3">
    <name type="scientific">Rehmannia glutinosa</name>
    <name type="common">Chinese foxglove</name>
    <dbReference type="NCBI Taxonomy" id="99300"/>
    <lineage>
        <taxon>Eukaryota</taxon>
        <taxon>Viridiplantae</taxon>
        <taxon>Streptophyta</taxon>
        <taxon>Embryophyta</taxon>
        <taxon>Tracheophyta</taxon>
        <taxon>Spermatophyta</taxon>
        <taxon>Magnoliopsida</taxon>
        <taxon>eudicotyledons</taxon>
        <taxon>Gunneridae</taxon>
        <taxon>Pentapetalae</taxon>
        <taxon>asterids</taxon>
        <taxon>lamiids</taxon>
        <taxon>Lamiales</taxon>
        <taxon>Orobanchaceae</taxon>
        <taxon>Rehmannieae</taxon>
        <taxon>Rehmannia</taxon>
    </lineage>
</organism>
<reference evidence="2 3" key="1">
    <citation type="journal article" date="2021" name="Comput. Struct. Biotechnol. J.">
        <title>De novo genome assembly of the potent medicinal plant Rehmannia glutinosa using nanopore technology.</title>
        <authorList>
            <person name="Ma L."/>
            <person name="Dong C."/>
            <person name="Song C."/>
            <person name="Wang X."/>
            <person name="Zheng X."/>
            <person name="Niu Y."/>
            <person name="Chen S."/>
            <person name="Feng W."/>
        </authorList>
    </citation>
    <scope>NUCLEOTIDE SEQUENCE [LARGE SCALE GENOMIC DNA]</scope>
    <source>
        <strain evidence="2">DH-2019</strain>
    </source>
</reference>
<proteinExistence type="predicted"/>
<sequence length="228" mass="25963">MAEKYQQQAQGYPLAPSTIVPRSDEEYATNNNFQSQDQMKKKKRMKCLAYIAAFAVIQAIIIVAFVLIFVRVRTPRVRLDDITVTSDASTGNVRFTGRVSVRNRNFGRYEFDSSLATIRSGNTNVGQFVIHDARARARSTRRIYVIADLRVSGTNSSVLDLNVEARLRGKVRLIRVIRRNRSADMNCTMRINLSTNVVQNLRLAEDRVGFLRRSRHRRPFQVAPSVGN</sequence>
<evidence type="ECO:0000313" key="2">
    <source>
        <dbReference type="EMBL" id="KAK6129988.1"/>
    </source>
</evidence>
<accession>A0ABR0V566</accession>
<name>A0ABR0V566_REHGL</name>
<dbReference type="Gene3D" id="2.60.40.1820">
    <property type="match status" value="1"/>
</dbReference>
<protein>
    <recommendedName>
        <fullName evidence="4">Late embryogenesis abundant protein LEA-2 subgroup domain-containing protein</fullName>
    </recommendedName>
</protein>
<dbReference type="Proteomes" id="UP001318860">
    <property type="component" value="Unassembled WGS sequence"/>
</dbReference>
<comment type="caution">
    <text evidence="2">The sequence shown here is derived from an EMBL/GenBank/DDBJ whole genome shotgun (WGS) entry which is preliminary data.</text>
</comment>
<dbReference type="PANTHER" id="PTHR31852">
    <property type="entry name" value="LATE EMBRYOGENESIS ABUNDANT (LEA) HYDROXYPROLINE-RICH GLYCOPROTEIN FAMILY"/>
    <property type="match status" value="1"/>
</dbReference>
<keyword evidence="3" id="KW-1185">Reference proteome</keyword>
<evidence type="ECO:0000256" key="1">
    <source>
        <dbReference type="SAM" id="Phobius"/>
    </source>
</evidence>
<dbReference type="InterPro" id="IPR055301">
    <property type="entry name" value="Lea14-like_2"/>
</dbReference>
<keyword evidence="1" id="KW-0472">Membrane</keyword>
<dbReference type="EMBL" id="JABTTQ020001605">
    <property type="protein sequence ID" value="KAK6129988.1"/>
    <property type="molecule type" value="Genomic_DNA"/>
</dbReference>
<evidence type="ECO:0000313" key="3">
    <source>
        <dbReference type="Proteomes" id="UP001318860"/>
    </source>
</evidence>